<dbReference type="InterPro" id="IPR039781">
    <property type="entry name" value="Rad21/Rec8-like"/>
</dbReference>
<evidence type="ECO:0000313" key="4">
    <source>
        <dbReference type="EMBL" id="MBX32351.1"/>
    </source>
</evidence>
<protein>
    <submittedName>
        <fullName evidence="4">Sister chromatid cohesion 1 protein 4 isoform X1</fullName>
    </submittedName>
</protein>
<reference evidence="4" key="1">
    <citation type="submission" date="2018-02" db="EMBL/GenBank/DDBJ databases">
        <title>Rhizophora mucronata_Transcriptome.</title>
        <authorList>
            <person name="Meera S.P."/>
            <person name="Sreeshan A."/>
            <person name="Augustine A."/>
        </authorList>
    </citation>
    <scope>NUCLEOTIDE SEQUENCE</scope>
    <source>
        <tissue evidence="4">Leaf</tissue>
    </source>
</reference>
<dbReference type="GO" id="GO:0005634">
    <property type="term" value="C:nucleus"/>
    <property type="evidence" value="ECO:0007669"/>
    <property type="project" value="UniProtKB-SubCell"/>
</dbReference>
<dbReference type="EMBL" id="GGEC01051867">
    <property type="protein sequence ID" value="MBX32351.1"/>
    <property type="molecule type" value="Transcribed_RNA"/>
</dbReference>
<feature type="domain" description="Rad21/Rec8-like protein N-terminal" evidence="3">
    <location>
        <begin position="1"/>
        <end position="101"/>
    </location>
</feature>
<dbReference type="PANTHER" id="PTHR12585">
    <property type="entry name" value="SCC1 / RAD21 FAMILY MEMBER"/>
    <property type="match status" value="1"/>
</dbReference>
<dbReference type="GO" id="GO:0007062">
    <property type="term" value="P:sister chromatid cohesion"/>
    <property type="evidence" value="ECO:0007669"/>
    <property type="project" value="InterPro"/>
</dbReference>
<dbReference type="PANTHER" id="PTHR12585:SF69">
    <property type="entry name" value="FI11703P"/>
    <property type="match status" value="1"/>
</dbReference>
<keyword evidence="2" id="KW-0539">Nucleus</keyword>
<dbReference type="AlphaFoldDB" id="A0A2P2MQ50"/>
<dbReference type="InterPro" id="IPR006910">
    <property type="entry name" value="Rad21_Rec8_N"/>
</dbReference>
<dbReference type="GO" id="GO:1990414">
    <property type="term" value="P:replication-born double-strand break repair via sister chromatid exchange"/>
    <property type="evidence" value="ECO:0007669"/>
    <property type="project" value="TreeGrafter"/>
</dbReference>
<accession>A0A2P2MQ50</accession>
<evidence type="ECO:0000256" key="1">
    <source>
        <dbReference type="ARBA" id="ARBA00004123"/>
    </source>
</evidence>
<dbReference type="GO" id="GO:0003682">
    <property type="term" value="F:chromatin binding"/>
    <property type="evidence" value="ECO:0007669"/>
    <property type="project" value="TreeGrafter"/>
</dbReference>
<evidence type="ECO:0000256" key="2">
    <source>
        <dbReference type="ARBA" id="ARBA00023242"/>
    </source>
</evidence>
<evidence type="ECO:0000259" key="3">
    <source>
        <dbReference type="Pfam" id="PF04825"/>
    </source>
</evidence>
<name>A0A2P2MQ50_RHIMU</name>
<dbReference type="GO" id="GO:0008278">
    <property type="term" value="C:cohesin complex"/>
    <property type="evidence" value="ECO:0007669"/>
    <property type="project" value="InterPro"/>
</dbReference>
<proteinExistence type="predicted"/>
<dbReference type="Pfam" id="PF04825">
    <property type="entry name" value="Rad21_Rec8_N"/>
    <property type="match status" value="1"/>
</dbReference>
<organism evidence="4">
    <name type="scientific">Rhizophora mucronata</name>
    <name type="common">Asiatic mangrove</name>
    <dbReference type="NCBI Taxonomy" id="61149"/>
    <lineage>
        <taxon>Eukaryota</taxon>
        <taxon>Viridiplantae</taxon>
        <taxon>Streptophyta</taxon>
        <taxon>Embryophyta</taxon>
        <taxon>Tracheophyta</taxon>
        <taxon>Spermatophyta</taxon>
        <taxon>Magnoliopsida</taxon>
        <taxon>eudicotyledons</taxon>
        <taxon>Gunneridae</taxon>
        <taxon>Pentapetalae</taxon>
        <taxon>rosids</taxon>
        <taxon>fabids</taxon>
        <taxon>Malpighiales</taxon>
        <taxon>Rhizophoraceae</taxon>
        <taxon>Rhizophora</taxon>
    </lineage>
</organism>
<sequence length="971" mass="106320">MFYSQFILAKKGPLGTIWIAAHLERKLRKNQVADTDIGVSVDSIIFPEAPIALRLSSHLLLGVVRIYSRKVNYLFDDCSEALLKVKQAFRSTAVDLPPEETTAPYHSITLPETFDLEDFELPESDIFQGNYVDHHVSTREQITLQDTMEGVVYSMSQFGLDERFVDGDTSHVGLELEEDLFVDKVTTARLDGDSEADPQAYIKQMTHPERHIEGLDARSELVDYAQAPCTPGLVEEPNLYNVQKVLASEDHLESEDHNSMELVGIESRENAFSKSNFYHANAATDLSSSSHLNGDAVTYLPAKESSYLSGDVEMSHSKLQRNLSPTVLTMECVLADGSIAALDGLKRAENVDNGGVCNNDSSTPIDKIIGESKEFIGFKLKENDVVEGSDAEVQAFQWAEDVETLNHHADNEQMMSTCVGVLQACDSQVSQPEGSSHEVVDCVLSPNLQSEHAVPLAFESSEKDIALHACSNSTKVQGEKWHITDSTESEENHMLRLTLCREAQADGGNLDGQLDNPTTSAGQFEMLNSPVICNLSAPEKLLSVPQMLLDKPDSLLVESTPAKEVSEGCGEGSSRTIISGKKRSFIASSLSVQSLNEVESYGVTRSKRTMDSIPDDDDLLSSILVGRRSSVLKMKPTPPAPAIASNKHVCFSSQHSSLKRKVLTDDSMVLHGDTICQQLINTEDIRRLRRKAPCTHDEILIIRRQSLEKDIFSEMVLTGMSAQLACLHRDSFDLSGITVSENDEHNTALGMAKDGECPARPILCGDDGTEGIIDPVNDGNGVDMQFADIPLECEDQCGDRDLGSYDVDKQGPINVIADVFKHVISECEPLGQMILMEIDGGNTEVADVPDHSVVGFEVSQTEPASGANCGMPTESVILSAFTDKTTDVDVSQQMDNTDFFPDKVHEPIDGVGDMDYYHGNKSADEAELLAVEESKISEPVEIEDNALVDGSTPATNADNSLARVFRNWHMH</sequence>
<comment type="subcellular location">
    <subcellularLocation>
        <location evidence="1">Nucleus</location>
    </subcellularLocation>
</comment>
<dbReference type="CDD" id="cd21793">
    <property type="entry name" value="Rad21_Rec8_M_AtSYN1-like"/>
    <property type="match status" value="1"/>
</dbReference>